<reference evidence="1" key="1">
    <citation type="submission" date="2014-11" db="EMBL/GenBank/DDBJ databases">
        <authorList>
            <person name="Amaro Gonzalez C."/>
        </authorList>
    </citation>
    <scope>NUCLEOTIDE SEQUENCE</scope>
</reference>
<dbReference type="AlphaFoldDB" id="A0A0E9Y2L3"/>
<sequence>MVSLVVHSVQIQSFLLRGIAATTSCGIPRSPGIPKNNLHKICTETQQAHSPFPSRAHKLGQSAGFRGSFRGGLQISGSLISMVEYA</sequence>
<evidence type="ECO:0000313" key="1">
    <source>
        <dbReference type="EMBL" id="JAI08359.1"/>
    </source>
</evidence>
<proteinExistence type="predicted"/>
<protein>
    <submittedName>
        <fullName evidence="1">Uncharacterized protein</fullName>
    </submittedName>
</protein>
<accession>A0A0E9Y2L3</accession>
<organism evidence="1">
    <name type="scientific">Anguilla anguilla</name>
    <name type="common">European freshwater eel</name>
    <name type="synonym">Muraena anguilla</name>
    <dbReference type="NCBI Taxonomy" id="7936"/>
    <lineage>
        <taxon>Eukaryota</taxon>
        <taxon>Metazoa</taxon>
        <taxon>Chordata</taxon>
        <taxon>Craniata</taxon>
        <taxon>Vertebrata</taxon>
        <taxon>Euteleostomi</taxon>
        <taxon>Actinopterygii</taxon>
        <taxon>Neopterygii</taxon>
        <taxon>Teleostei</taxon>
        <taxon>Anguilliformes</taxon>
        <taxon>Anguillidae</taxon>
        <taxon>Anguilla</taxon>
    </lineage>
</organism>
<dbReference type="EMBL" id="GBXM01000219">
    <property type="protein sequence ID" value="JAI08359.1"/>
    <property type="molecule type" value="Transcribed_RNA"/>
</dbReference>
<reference evidence="1" key="2">
    <citation type="journal article" date="2015" name="Fish Shellfish Immunol.">
        <title>Early steps in the European eel (Anguilla anguilla)-Vibrio vulnificus interaction in the gills: Role of the RtxA13 toxin.</title>
        <authorList>
            <person name="Callol A."/>
            <person name="Pajuelo D."/>
            <person name="Ebbesson L."/>
            <person name="Teles M."/>
            <person name="MacKenzie S."/>
            <person name="Amaro C."/>
        </authorList>
    </citation>
    <scope>NUCLEOTIDE SEQUENCE</scope>
</reference>
<name>A0A0E9Y2L3_ANGAN</name>